<dbReference type="EMBL" id="JABAIL010000016">
    <property type="protein sequence ID" value="NLR94923.1"/>
    <property type="molecule type" value="Genomic_DNA"/>
</dbReference>
<organism evidence="2 3">
    <name type="scientific">Flammeovirga agarivorans</name>
    <dbReference type="NCBI Taxonomy" id="2726742"/>
    <lineage>
        <taxon>Bacteria</taxon>
        <taxon>Pseudomonadati</taxon>
        <taxon>Bacteroidota</taxon>
        <taxon>Cytophagia</taxon>
        <taxon>Cytophagales</taxon>
        <taxon>Flammeovirgaceae</taxon>
        <taxon>Flammeovirga</taxon>
    </lineage>
</organism>
<reference evidence="2 3" key="1">
    <citation type="submission" date="2020-04" db="EMBL/GenBank/DDBJ databases">
        <title>Flammeovirga sp. SR4, a novel species isolated from seawater.</title>
        <authorList>
            <person name="Wang X."/>
        </authorList>
    </citation>
    <scope>NUCLEOTIDE SEQUENCE [LARGE SCALE GENOMIC DNA]</scope>
    <source>
        <strain evidence="2 3">SR4</strain>
    </source>
</reference>
<evidence type="ECO:0000313" key="2">
    <source>
        <dbReference type="EMBL" id="NLR94923.1"/>
    </source>
</evidence>
<feature type="region of interest" description="Disordered" evidence="1">
    <location>
        <begin position="1"/>
        <end position="25"/>
    </location>
</feature>
<gene>
    <name evidence="2" type="ORF">HGP29_27200</name>
</gene>
<proteinExistence type="predicted"/>
<evidence type="ECO:0000256" key="1">
    <source>
        <dbReference type="SAM" id="MobiDB-lite"/>
    </source>
</evidence>
<comment type="caution">
    <text evidence="2">The sequence shown here is derived from an EMBL/GenBank/DDBJ whole genome shotgun (WGS) entry which is preliminary data.</text>
</comment>
<accession>A0A7X8XZC6</accession>
<dbReference type="Proteomes" id="UP000585050">
    <property type="component" value="Unassembled WGS sequence"/>
</dbReference>
<dbReference type="AlphaFoldDB" id="A0A7X8XZC6"/>
<keyword evidence="3" id="KW-1185">Reference proteome</keyword>
<dbReference type="RefSeq" id="WP_168885633.1">
    <property type="nucleotide sequence ID" value="NZ_JABAIL010000016.1"/>
</dbReference>
<protein>
    <submittedName>
        <fullName evidence="2">Uncharacterized protein</fullName>
    </submittedName>
</protein>
<name>A0A7X8XZC6_9BACT</name>
<sequence length="114" mass="13233">MRPKWMNKPRETTVSRSRKQEKRLAEQLKAKETIASGAAFAENDVENEMVSVEAKTTSKKSYTLKADTFLKCKKRTKLGQVPAMIVYFEEFDLELTVLETKHVREFFRQSIGDK</sequence>
<evidence type="ECO:0000313" key="3">
    <source>
        <dbReference type="Proteomes" id="UP000585050"/>
    </source>
</evidence>